<name>A0AAV6WJS9_9LAMI</name>
<proteinExistence type="predicted"/>
<comment type="caution">
    <text evidence="1">The sequence shown here is derived from an EMBL/GenBank/DDBJ whole genome shotgun (WGS) entry which is preliminary data.</text>
</comment>
<evidence type="ECO:0000313" key="2">
    <source>
        <dbReference type="Proteomes" id="UP000826271"/>
    </source>
</evidence>
<dbReference type="PANTHER" id="PTHR33527">
    <property type="entry name" value="OS07G0274300 PROTEIN"/>
    <property type="match status" value="1"/>
</dbReference>
<reference evidence="1" key="1">
    <citation type="submission" date="2019-10" db="EMBL/GenBank/DDBJ databases">
        <authorList>
            <person name="Zhang R."/>
            <person name="Pan Y."/>
            <person name="Wang J."/>
            <person name="Ma R."/>
            <person name="Yu S."/>
        </authorList>
    </citation>
    <scope>NUCLEOTIDE SEQUENCE</scope>
    <source>
        <strain evidence="1">LA-IB0</strain>
        <tissue evidence="1">Leaf</tissue>
    </source>
</reference>
<dbReference type="AlphaFoldDB" id="A0AAV6WJS9"/>
<accession>A0AAV6WJS9</accession>
<organism evidence="1 2">
    <name type="scientific">Buddleja alternifolia</name>
    <dbReference type="NCBI Taxonomy" id="168488"/>
    <lineage>
        <taxon>Eukaryota</taxon>
        <taxon>Viridiplantae</taxon>
        <taxon>Streptophyta</taxon>
        <taxon>Embryophyta</taxon>
        <taxon>Tracheophyta</taxon>
        <taxon>Spermatophyta</taxon>
        <taxon>Magnoliopsida</taxon>
        <taxon>eudicotyledons</taxon>
        <taxon>Gunneridae</taxon>
        <taxon>Pentapetalae</taxon>
        <taxon>asterids</taxon>
        <taxon>lamiids</taxon>
        <taxon>Lamiales</taxon>
        <taxon>Scrophulariaceae</taxon>
        <taxon>Buddlejeae</taxon>
        <taxon>Buddleja</taxon>
    </lineage>
</organism>
<evidence type="ECO:0000313" key="1">
    <source>
        <dbReference type="EMBL" id="KAG8367148.1"/>
    </source>
</evidence>
<dbReference type="PANTHER" id="PTHR33527:SF14">
    <property type="entry name" value="OS07G0274300 PROTEIN"/>
    <property type="match status" value="1"/>
</dbReference>
<keyword evidence="2" id="KW-1185">Reference proteome</keyword>
<dbReference type="Proteomes" id="UP000826271">
    <property type="component" value="Unassembled WGS sequence"/>
</dbReference>
<gene>
    <name evidence="1" type="ORF">BUALT_Bualt16G0042500</name>
</gene>
<protein>
    <submittedName>
        <fullName evidence="1">Uncharacterized protein</fullName>
    </submittedName>
</protein>
<dbReference type="EMBL" id="WHWC01000016">
    <property type="protein sequence ID" value="KAG8367148.1"/>
    <property type="molecule type" value="Genomic_DNA"/>
</dbReference>
<sequence length="316" mass="35335">MDATQVSLEEFKLFHRIDRKLYVVLVKYLSRDPSECLQIMGLWLWLERGGGFCNIIGTILSLPQYLINELADEAVVCLKCINNQFPFEAAKIPLTGNLLKKDISLQFFLKNRLTVSHEVQRLVSDIYILALSDIMVVARRGGFNQSPIPSPVTLLSARQSPITVVGQSSPRGPPLSSDDSLVQYLSSLSIGGDASPCRTRVRQNEASQSNRTMFATFSKGYPVTEAEVWQLLTRIFGECIESLHMQEVMHGEQALYARVVFLRPSFIQIILDGESMAKFTINGKHVWMRKFLLRGARATLPCGCPSVGPSTCPHNQ</sequence>